<feature type="region of interest" description="Disordered" evidence="2">
    <location>
        <begin position="1481"/>
        <end position="1506"/>
    </location>
</feature>
<feature type="compositionally biased region" description="Acidic residues" evidence="2">
    <location>
        <begin position="250"/>
        <end position="262"/>
    </location>
</feature>
<dbReference type="PANTHER" id="PTHR33163:SF40">
    <property type="entry name" value="PROTEIN TIC 214"/>
    <property type="match status" value="1"/>
</dbReference>
<evidence type="ECO:0000313" key="3">
    <source>
        <dbReference type="EMBL" id="AXR92320.1"/>
    </source>
</evidence>
<keyword evidence="1 5" id="KW-0150">Chloroplast</keyword>
<comment type="function">
    <text evidence="1">Involved in protein precursor import into chloroplasts. May be part of an intermediate translocation complex acting as a protein-conducting channel at the inner envelope.</text>
</comment>
<dbReference type="GO" id="GO:0015031">
    <property type="term" value="P:protein transport"/>
    <property type="evidence" value="ECO:0007669"/>
    <property type="project" value="UniProtKB-KW"/>
</dbReference>
<name>A0A346QHA3_9MAGN</name>
<keyword evidence="1" id="KW-1001">Plastid inner membrane</keyword>
<feature type="transmembrane region" description="Helical" evidence="1">
    <location>
        <begin position="164"/>
        <end position="192"/>
    </location>
</feature>
<geneLocation type="chloroplast" evidence="5"/>
<keyword evidence="1" id="KW-0813">Transport</keyword>
<keyword evidence="1" id="KW-0653">Protein transport</keyword>
<evidence type="ECO:0000313" key="4">
    <source>
        <dbReference type="EMBL" id="AXR92404.1"/>
    </source>
</evidence>
<protein>
    <recommendedName>
        <fullName evidence="1">Protein TIC 214</fullName>
    </recommendedName>
    <alternativeName>
        <fullName evidence="1">Translocon at the inner envelope membrane of chloroplasts 214</fullName>
    </alternativeName>
</protein>
<dbReference type="PANTHER" id="PTHR33163">
    <property type="entry name" value="PROTEIN TIC 214-RELATED"/>
    <property type="match status" value="1"/>
</dbReference>
<dbReference type="GO" id="GO:0009706">
    <property type="term" value="C:chloroplast inner membrane"/>
    <property type="evidence" value="ECO:0007669"/>
    <property type="project" value="UniProtKB-SubCell"/>
</dbReference>
<dbReference type="RefSeq" id="YP_009524989.1">
    <property type="nucleotide sequence ID" value="NC_039625.1"/>
</dbReference>
<comment type="subunit">
    <text evidence="1">Part of the Tic complex.</text>
</comment>
<accession>A0A346QHA3</accession>
<feature type="transmembrane region" description="Helical" evidence="1">
    <location>
        <begin position="27"/>
        <end position="46"/>
    </location>
</feature>
<dbReference type="EMBL" id="MH394401">
    <property type="protein sequence ID" value="AXR92488.1"/>
    <property type="molecule type" value="Genomic_DNA"/>
</dbReference>
<keyword evidence="1 5" id="KW-0934">Plastid</keyword>
<evidence type="ECO:0000256" key="1">
    <source>
        <dbReference type="RuleBase" id="RU364085"/>
    </source>
</evidence>
<dbReference type="EMBL" id="MH394400">
    <property type="protein sequence ID" value="AXR92404.1"/>
    <property type="molecule type" value="Genomic_DNA"/>
</dbReference>
<organism evidence="5">
    <name type="scientific">Meconopsis racemosa</name>
    <dbReference type="NCBI Taxonomy" id="248848"/>
    <lineage>
        <taxon>Eukaryota</taxon>
        <taxon>Viridiplantae</taxon>
        <taxon>Streptophyta</taxon>
        <taxon>Embryophyta</taxon>
        <taxon>Tracheophyta</taxon>
        <taxon>Spermatophyta</taxon>
        <taxon>Magnoliopsida</taxon>
        <taxon>Ranunculales</taxon>
        <taxon>Papaveraceae</taxon>
        <taxon>Papaveroideae</taxon>
        <taxon>Meconopsis</taxon>
    </lineage>
</organism>
<feature type="transmembrane region" description="Helical" evidence="1">
    <location>
        <begin position="212"/>
        <end position="229"/>
    </location>
</feature>
<dbReference type="InterPro" id="IPR008896">
    <property type="entry name" value="TIC214"/>
</dbReference>
<dbReference type="Pfam" id="PF05758">
    <property type="entry name" value="Ycf1"/>
    <property type="match status" value="2"/>
</dbReference>
<keyword evidence="1" id="KW-0812">Transmembrane</keyword>
<keyword evidence="1" id="KW-0472">Membrane</keyword>
<feature type="transmembrane region" description="Helical" evidence="1">
    <location>
        <begin position="58"/>
        <end position="78"/>
    </location>
</feature>
<feature type="transmembrane region" description="Helical" evidence="1">
    <location>
        <begin position="84"/>
        <end position="104"/>
    </location>
</feature>
<proteinExistence type="inferred from homology"/>
<evidence type="ECO:0000313" key="6">
    <source>
        <dbReference type="EMBL" id="AXR92572.1"/>
    </source>
</evidence>
<reference evidence="5" key="1">
    <citation type="journal article" date="2018" name="Plant Methods">
        <title>Genome skimming herbarium specimens for DNA barcoding and phylogenomics.</title>
        <authorList>
            <person name="Zeng C.X."/>
            <person name="Hollingsworth P.M."/>
            <person name="Yang J."/>
            <person name="He Z.S."/>
            <person name="Zhang Z.R."/>
            <person name="Li D.Z."/>
            <person name="Yang J.B."/>
        </authorList>
    </citation>
    <scope>NUCLEOTIDE SEQUENCE</scope>
    <source>
        <strain evidence="3">11A</strain>
        <strain evidence="4">11B</strain>
        <strain evidence="5">11D</strain>
        <strain evidence="6">11E</strain>
    </source>
</reference>
<sequence length="1790" mass="212039">MIFKSFLLGNLLSLCMKIINSVVVVGLYYGFLTTFSIGPSYLFLLRARVMEEGTEKEVSATTGFITGQLMMFISIYYAPLHLALGRPHTITVLVLPYLLFHFFWNNHKNVFYYGSTTRNSMRNLSIQCVFLNNLIFQLFNHFILPSSTLARLVNIYMFRCNNKMLFVTSSFVGWLIGHILFMKWVGLVLFWIRKNNSIRSNKYLVSELRNSMARIFSILLFITCVYYLGRIPSPIVTKKLKETAETEERGESEEETDVEIETISETKGTKQEQEGSIEEDPSPSLCSEEKEDLDKIDETEEIQVNGKEKAKEKFHFKETCYKNSPVYENTYLDGNQENSKLEILKLKEDKDLLWFEKPLVTLLFDYKRWNRPLRYIKNDQFEDAVRDEMSHYFFFTCESDGKERISFTYPPSLSIFFEMIKGKILLSTTEKPSSEELYNRWVYTNKTKKQNINNAFFNRIDALERGSLKLDVLEKRIRLCNNETEQECLPEGYDPFLNGTYRGSGKKEKRYLHSSLNMNESFSVEDCIWINKFNNILPTNYQGFDEKKDKFEEKLLLSKEGKLNSEKKIKYLFGAVTPDINYQRIIKEYIGIKEICKEVPQWSYKLITSLEQQDGEIEEEMAEDHEIRSRKANHVVIFTDTERTNSTKNTNDEVEEVFVLRYSQESDFRRDIIKGSMRAQRRKTVIWEPFQTNIHSPLFLDRIYKRFFFSADTSRIMNLLFRNWMIKSTELKNSDFEEEAKEKDRKRKKKGEENDRLAVAESWDTVLFGQSIRGCLLIAHSIFRKYIGLPSVIIAKNFCRILLFQPPEWNEDWREWSREMHVKCTYNGVQLSEMEFPKNWLTEGIQIKILYPFYPKPWNSSKQRSHHRNPRGTKENSCFLTVWGMETEFPFGSPRRRPSFLKPIFKELENQIRKKNTQNFLGLRVFKEKTKGFLKDSKKKESWTHKKDFFLKENQIVHESSSRIRSMSLTNYSLTEKKTEDLADRTSRIKNKIEKIINDKKKAFLIPDININPNDISCNDKRLEDPKNIWQIFQRRSARLIRKRHSFLNFLLEKIYMDTLLFLINIPRINIQIQFSLDLKRKKGGIDKKSYNDEIKKEGVEEKKRMHFISIKKRTLSNISNQDLHHFCDPFDLSQAYVFYKLSQTQVIKKYHMRSVLQYHGTSFFLKDGIKSFFGTQGILDSESRHKKLSNFETNGWKNWLNSHYNYQYNFSKISSSQLVLQKRGNGVNQSHTISNKASTKLNSYEKILLMPYEKQNAYVIDALSSKNKIFKKQYGYDLLSQKYINYREGKDSYISLSPLQVKGSLKIPYKYNTNKPPIFYMPVGIYMSHYLGEDCIVDTDKKMDRKYFDWKTIYFCLRKKINIEAWANMDTETRMNQKTKTGINYYSISNQIDTKDLSYLAIDKKKKPSSGKYPFFWMGMNEEILNRPISNLQLWFFPELLGLYDAYRIKPWIIPTKSLLFHFNGNQTTSENKKDLELENKNQEEKEESAQEDLGSDLSNQEKEVKEDYGDSYIKKSRKKKKWKSTTEAELDFFLKRYFLFQLRWHGSLDQRIINSIQIYCLLLRLNNPKQIAISSIQRGEMRLDILLIQKDLNLTELINKGVLIIEPVRLSIQGDGLFIMYQTIAISLVHKSNHQTNRKNKQKENGYNNSFAESIKRHRHGRSLEKRDAKNYAFFVPENILAPRCRRELRIQICLNSEKINVLDRNKTFYNSKKNNIRNCGTFLDESKYLDKDSKNLDINKVLKLKFFLWPNYRLEDLACMNRYWFDTSNGSRFSMSRIYMYPRFTIN</sequence>
<dbReference type="GeneID" id="38288465"/>
<feature type="transmembrane region" description="Helical" evidence="1">
    <location>
        <begin position="124"/>
        <end position="144"/>
    </location>
</feature>
<feature type="compositionally biased region" description="Acidic residues" evidence="2">
    <location>
        <begin position="1486"/>
        <end position="1496"/>
    </location>
</feature>
<keyword evidence="1" id="KW-1133">Transmembrane helix</keyword>
<dbReference type="EMBL" id="MH394402">
    <property type="protein sequence ID" value="AXR92572.1"/>
    <property type="molecule type" value="Genomic_DNA"/>
</dbReference>
<evidence type="ECO:0000313" key="5">
    <source>
        <dbReference type="EMBL" id="AXR92488.1"/>
    </source>
</evidence>
<gene>
    <name evidence="5" type="primary">ycf1</name>
    <name evidence="1" type="synonym">TIC214</name>
</gene>
<evidence type="ECO:0000256" key="2">
    <source>
        <dbReference type="SAM" id="MobiDB-lite"/>
    </source>
</evidence>
<comment type="subcellular location">
    <subcellularLocation>
        <location evidence="1">Plastid</location>
        <location evidence="1">Chloroplast inner membrane</location>
    </subcellularLocation>
</comment>
<dbReference type="EMBL" id="MH394399">
    <property type="protein sequence ID" value="AXR92320.1"/>
    <property type="molecule type" value="Genomic_DNA"/>
</dbReference>
<comment type="similarity">
    <text evidence="1">Belongs to the TIC214 family.</text>
</comment>
<feature type="region of interest" description="Disordered" evidence="2">
    <location>
        <begin position="241"/>
        <end position="293"/>
    </location>
</feature>